<feature type="compositionally biased region" description="Basic and acidic residues" evidence="1">
    <location>
        <begin position="97"/>
        <end position="121"/>
    </location>
</feature>
<dbReference type="Proteomes" id="UP000594263">
    <property type="component" value="Unplaced"/>
</dbReference>
<protein>
    <submittedName>
        <fullName evidence="2">Uncharacterized protein</fullName>
    </submittedName>
</protein>
<evidence type="ECO:0000313" key="3">
    <source>
        <dbReference type="Proteomes" id="UP000594263"/>
    </source>
</evidence>
<evidence type="ECO:0000256" key="1">
    <source>
        <dbReference type="SAM" id="MobiDB-lite"/>
    </source>
</evidence>
<dbReference type="EnsemblPlants" id="Kaladp0102s0034.1.v1.1">
    <property type="protein sequence ID" value="Kaladp0102s0034.1.v1.1"/>
    <property type="gene ID" value="Kaladp0102s0034.v1.1"/>
</dbReference>
<reference evidence="2" key="1">
    <citation type="submission" date="2021-01" db="UniProtKB">
        <authorList>
            <consortium name="EnsemblPlants"/>
        </authorList>
    </citation>
    <scope>IDENTIFICATION</scope>
</reference>
<name>A0A7N1A553_KALFE</name>
<organism evidence="2 3">
    <name type="scientific">Kalanchoe fedtschenkoi</name>
    <name type="common">Lavender scallops</name>
    <name type="synonym">South American air plant</name>
    <dbReference type="NCBI Taxonomy" id="63787"/>
    <lineage>
        <taxon>Eukaryota</taxon>
        <taxon>Viridiplantae</taxon>
        <taxon>Streptophyta</taxon>
        <taxon>Embryophyta</taxon>
        <taxon>Tracheophyta</taxon>
        <taxon>Spermatophyta</taxon>
        <taxon>Magnoliopsida</taxon>
        <taxon>eudicotyledons</taxon>
        <taxon>Gunneridae</taxon>
        <taxon>Pentapetalae</taxon>
        <taxon>Saxifragales</taxon>
        <taxon>Crassulaceae</taxon>
        <taxon>Kalanchoe</taxon>
    </lineage>
</organism>
<proteinExistence type="predicted"/>
<dbReference type="Gramene" id="Kaladp0102s0034.1.v1.1">
    <property type="protein sequence ID" value="Kaladp0102s0034.1.v1.1"/>
    <property type="gene ID" value="Kaladp0102s0034.v1.1"/>
</dbReference>
<dbReference type="GO" id="GO:0007142">
    <property type="term" value="P:male meiosis II"/>
    <property type="evidence" value="ECO:0007669"/>
    <property type="project" value="InterPro"/>
</dbReference>
<dbReference type="AlphaFoldDB" id="A0A7N1A553"/>
<dbReference type="PANTHER" id="PTHR33318:SF4">
    <property type="entry name" value="OS04G0511700 PROTEIN"/>
    <property type="match status" value="1"/>
</dbReference>
<sequence>MGCFLACFGCTKKRKRLKSARTSLIPHDAPHPGLGSYQPLESASVTLDVKEISACHVAGSDLKKEKATLGSALRARKKVSFNLNVRTYDLINSQDYSQRDVEEEKNEEKIGHPEIKDKEESTTTSYPSNYRYKDFVDCEEEDEAEYSDDSDVDEEDNLYDDCLEDREDGYGLGGDGGLDTNNAALDHSTDGKAVLGMSHHERLFRNAHSVLSPVENTAQWRAVKVKTSSAQAKPQCKENVENLAVDKRFRKSMLQEIRVDASLSNWIGGNAQHSGLSAPLLRTI</sequence>
<dbReference type="InterPro" id="IPR039300">
    <property type="entry name" value="JASON"/>
</dbReference>
<evidence type="ECO:0000313" key="2">
    <source>
        <dbReference type="EnsemblPlants" id="Kaladp0102s0034.1.v1.1"/>
    </source>
</evidence>
<keyword evidence="3" id="KW-1185">Reference proteome</keyword>
<dbReference type="OMA" id="MVYEESD"/>
<accession>A0A7N1A553</accession>
<feature type="region of interest" description="Disordered" evidence="1">
    <location>
        <begin position="97"/>
        <end position="129"/>
    </location>
</feature>
<dbReference type="PANTHER" id="PTHR33318">
    <property type="entry name" value="ASPARTYL/GLUTAMYL-TRNA(ASN/GLN) AMIDOTRANSFERASE SUBUNIT"/>
    <property type="match status" value="1"/>
</dbReference>